<feature type="transmembrane region" description="Helical" evidence="1">
    <location>
        <begin position="75"/>
        <end position="94"/>
    </location>
</feature>
<evidence type="ECO:0000256" key="1">
    <source>
        <dbReference type="SAM" id="Phobius"/>
    </source>
</evidence>
<keyword evidence="1" id="KW-0472">Membrane</keyword>
<accession>A0A835IF35</accession>
<organism evidence="2 3">
    <name type="scientific">Coptis chinensis</name>
    <dbReference type="NCBI Taxonomy" id="261450"/>
    <lineage>
        <taxon>Eukaryota</taxon>
        <taxon>Viridiplantae</taxon>
        <taxon>Streptophyta</taxon>
        <taxon>Embryophyta</taxon>
        <taxon>Tracheophyta</taxon>
        <taxon>Spermatophyta</taxon>
        <taxon>Magnoliopsida</taxon>
        <taxon>Ranunculales</taxon>
        <taxon>Ranunculaceae</taxon>
        <taxon>Coptidoideae</taxon>
        <taxon>Coptis</taxon>
    </lineage>
</organism>
<feature type="transmembrane region" description="Helical" evidence="1">
    <location>
        <begin position="106"/>
        <end position="123"/>
    </location>
</feature>
<sequence>MDMASNCFGDFLELNDMVSWNTLISGVGQCVDRDFENVFSVSSLIVGYSSVGTWLRQRRLFDSLKEKNSHLFGRLCSLGMLDCGIVMRYLNFSWISTQTKYKFPDALILINVLGGCAIWRHYIPKAIHTYMVIMGIKLMRDRK</sequence>
<dbReference type="EMBL" id="JADFTS010000003">
    <property type="protein sequence ID" value="KAF9615989.1"/>
    <property type="molecule type" value="Genomic_DNA"/>
</dbReference>
<evidence type="ECO:0000313" key="3">
    <source>
        <dbReference type="Proteomes" id="UP000631114"/>
    </source>
</evidence>
<evidence type="ECO:0000313" key="2">
    <source>
        <dbReference type="EMBL" id="KAF9615989.1"/>
    </source>
</evidence>
<dbReference type="AlphaFoldDB" id="A0A835IF35"/>
<keyword evidence="1" id="KW-0812">Transmembrane</keyword>
<keyword evidence="1" id="KW-1133">Transmembrane helix</keyword>
<gene>
    <name evidence="2" type="ORF">IFM89_027928</name>
</gene>
<protein>
    <submittedName>
        <fullName evidence="2">Uncharacterized protein</fullName>
    </submittedName>
</protein>
<dbReference type="Proteomes" id="UP000631114">
    <property type="component" value="Unassembled WGS sequence"/>
</dbReference>
<reference evidence="2 3" key="1">
    <citation type="submission" date="2020-10" db="EMBL/GenBank/DDBJ databases">
        <title>The Coptis chinensis genome and diversification of protoberbering-type alkaloids.</title>
        <authorList>
            <person name="Wang B."/>
            <person name="Shu S."/>
            <person name="Song C."/>
            <person name="Liu Y."/>
        </authorList>
    </citation>
    <scope>NUCLEOTIDE SEQUENCE [LARGE SCALE GENOMIC DNA]</scope>
    <source>
        <strain evidence="2">HL-2020</strain>
        <tissue evidence="2">Leaf</tissue>
    </source>
</reference>
<comment type="caution">
    <text evidence="2">The sequence shown here is derived from an EMBL/GenBank/DDBJ whole genome shotgun (WGS) entry which is preliminary data.</text>
</comment>
<proteinExistence type="predicted"/>
<keyword evidence="3" id="KW-1185">Reference proteome</keyword>
<name>A0A835IF35_9MAGN</name>